<feature type="binding site" evidence="9">
    <location>
        <position position="99"/>
    </location>
    <ligand>
        <name>ATP</name>
        <dbReference type="ChEBI" id="CHEBI:30616"/>
    </ligand>
</feature>
<dbReference type="GO" id="GO:0004674">
    <property type="term" value="F:protein serine/threonine kinase activity"/>
    <property type="evidence" value="ECO:0007669"/>
    <property type="project" value="UniProtKB-KW"/>
</dbReference>
<protein>
    <recommendedName>
        <fullName evidence="1">non-specific serine/threonine protein kinase</fullName>
        <ecNumber evidence="1">2.7.11.1</ecNumber>
    </recommendedName>
</protein>
<evidence type="ECO:0000313" key="13">
    <source>
        <dbReference type="EMBL" id="CDP34040.1"/>
    </source>
</evidence>
<comment type="similarity">
    <text evidence="10">Belongs to the protein kinase superfamily.</text>
</comment>
<dbReference type="GO" id="GO:0005773">
    <property type="term" value="C:vacuole"/>
    <property type="evidence" value="ECO:0007669"/>
    <property type="project" value="GOC"/>
</dbReference>
<evidence type="ECO:0000256" key="5">
    <source>
        <dbReference type="ARBA" id="ARBA00022777"/>
    </source>
</evidence>
<evidence type="ECO:0000256" key="1">
    <source>
        <dbReference type="ARBA" id="ARBA00012513"/>
    </source>
</evidence>
<evidence type="ECO:0000256" key="7">
    <source>
        <dbReference type="ARBA" id="ARBA00047899"/>
    </source>
</evidence>
<comment type="catalytic activity">
    <reaction evidence="8">
        <text>L-seryl-[protein] + ATP = O-phospho-L-seryl-[protein] + ADP + H(+)</text>
        <dbReference type="Rhea" id="RHEA:17989"/>
        <dbReference type="Rhea" id="RHEA-COMP:9863"/>
        <dbReference type="Rhea" id="RHEA-COMP:11604"/>
        <dbReference type="ChEBI" id="CHEBI:15378"/>
        <dbReference type="ChEBI" id="CHEBI:29999"/>
        <dbReference type="ChEBI" id="CHEBI:30616"/>
        <dbReference type="ChEBI" id="CHEBI:83421"/>
        <dbReference type="ChEBI" id="CHEBI:456216"/>
        <dbReference type="EC" id="2.7.11.1"/>
    </reaction>
</comment>
<evidence type="ECO:0000256" key="2">
    <source>
        <dbReference type="ARBA" id="ARBA00022527"/>
    </source>
</evidence>
<keyword evidence="5" id="KW-0418">Kinase</keyword>
<dbReference type="PROSITE" id="PS50011">
    <property type="entry name" value="PROTEIN_KINASE_DOM"/>
    <property type="match status" value="1"/>
</dbReference>
<evidence type="ECO:0000256" key="6">
    <source>
        <dbReference type="ARBA" id="ARBA00022840"/>
    </source>
</evidence>
<dbReference type="PANTHER" id="PTHR45998">
    <property type="entry name" value="SERINE/THREONINE-PROTEIN KINASE 16"/>
    <property type="match status" value="1"/>
</dbReference>
<reference evidence="13" key="1">
    <citation type="submission" date="2014-02" db="EMBL/GenBank/DDBJ databases">
        <authorList>
            <person name="Genoscope - CEA"/>
        </authorList>
    </citation>
    <scope>NUCLEOTIDE SEQUENCE</scope>
    <source>
        <strain evidence="13">LS3</strain>
    </source>
</reference>
<dbReference type="AlphaFoldDB" id="A0A060SYS6"/>
<dbReference type="GO" id="GO:0005794">
    <property type="term" value="C:Golgi apparatus"/>
    <property type="evidence" value="ECO:0007669"/>
    <property type="project" value="TreeGrafter"/>
</dbReference>
<dbReference type="PROSITE" id="PS00108">
    <property type="entry name" value="PROTEIN_KINASE_ST"/>
    <property type="match status" value="1"/>
</dbReference>
<evidence type="ECO:0000256" key="11">
    <source>
        <dbReference type="SAM" id="MobiDB-lite"/>
    </source>
</evidence>
<dbReference type="InterPro" id="IPR017441">
    <property type="entry name" value="Protein_kinase_ATP_BS"/>
</dbReference>
<dbReference type="Gene3D" id="1.10.510.10">
    <property type="entry name" value="Transferase(Phosphotransferase) domain 1"/>
    <property type="match status" value="2"/>
</dbReference>
<feature type="region of interest" description="Disordered" evidence="11">
    <location>
        <begin position="198"/>
        <end position="219"/>
    </location>
</feature>
<gene>
    <name evidence="13" type="ORF">GNLVRS02_ARAD1C03322g</name>
</gene>
<name>A0A060SYS6_BLAAD</name>
<dbReference type="SMART" id="SM00220">
    <property type="entry name" value="S_TKc"/>
    <property type="match status" value="1"/>
</dbReference>
<evidence type="ECO:0000256" key="4">
    <source>
        <dbReference type="ARBA" id="ARBA00022741"/>
    </source>
</evidence>
<keyword evidence="4 9" id="KW-0547">Nucleotide-binding</keyword>
<dbReference type="PROSITE" id="PS51257">
    <property type="entry name" value="PROKAR_LIPOPROTEIN"/>
    <property type="match status" value="1"/>
</dbReference>
<keyword evidence="3" id="KW-0808">Transferase</keyword>
<evidence type="ECO:0000256" key="3">
    <source>
        <dbReference type="ARBA" id="ARBA00022679"/>
    </source>
</evidence>
<keyword evidence="2 10" id="KW-0723">Serine/threonine-protein kinase</keyword>
<dbReference type="GO" id="GO:0006624">
    <property type="term" value="P:vacuolar protein processing"/>
    <property type="evidence" value="ECO:0007669"/>
    <property type="project" value="TreeGrafter"/>
</dbReference>
<organism evidence="13">
    <name type="scientific">Blastobotrys adeninivorans</name>
    <name type="common">Yeast</name>
    <name type="synonym">Arxula adeninivorans</name>
    <dbReference type="NCBI Taxonomy" id="409370"/>
    <lineage>
        <taxon>Eukaryota</taxon>
        <taxon>Fungi</taxon>
        <taxon>Dikarya</taxon>
        <taxon>Ascomycota</taxon>
        <taxon>Saccharomycotina</taxon>
        <taxon>Dipodascomycetes</taxon>
        <taxon>Dipodascales</taxon>
        <taxon>Trichomonascaceae</taxon>
        <taxon>Blastobotrys</taxon>
    </lineage>
</organism>
<dbReference type="PROSITE" id="PS00107">
    <property type="entry name" value="PROTEIN_KINASE_ATP"/>
    <property type="match status" value="1"/>
</dbReference>
<dbReference type="InterPro" id="IPR008271">
    <property type="entry name" value="Ser/Thr_kinase_AS"/>
</dbReference>
<reference evidence="13" key="2">
    <citation type="submission" date="2014-06" db="EMBL/GenBank/DDBJ databases">
        <title>The complete genome of Blastobotrys (Arxula) adeninivorans LS3 - a yeast of biotechnological interest.</title>
        <authorList>
            <person name="Kunze G."/>
            <person name="Gaillardin C."/>
            <person name="Czernicka M."/>
            <person name="Durrens P."/>
            <person name="Martin T."/>
            <person name="Boer E."/>
            <person name="Gabaldon T."/>
            <person name="Cruz J."/>
            <person name="Talla E."/>
            <person name="Marck C."/>
            <person name="Goffeau A."/>
            <person name="Barbe V."/>
            <person name="Baret P."/>
            <person name="Baronian K."/>
            <person name="Beier S."/>
            <person name="Bleykasten C."/>
            <person name="Bode R."/>
            <person name="Casaregola S."/>
            <person name="Despons L."/>
            <person name="Fairhead C."/>
            <person name="Giersberg M."/>
            <person name="Gierski P."/>
            <person name="Hahnel U."/>
            <person name="Hartmann A."/>
            <person name="Jankowska D."/>
            <person name="Jubin C."/>
            <person name="Jung P."/>
            <person name="Lafontaine I."/>
            <person name="Leh-Louis V."/>
            <person name="Lemaire M."/>
            <person name="Marcet-Houben M."/>
            <person name="Mascher M."/>
            <person name="Morel G."/>
            <person name="Richard G.-F."/>
            <person name="Riechen J."/>
            <person name="Sacerdot C."/>
            <person name="Sarkar A."/>
            <person name="Savel G."/>
            <person name="Schacherer J."/>
            <person name="Sherman D."/>
            <person name="Straub M.-L."/>
            <person name="Stein N."/>
            <person name="Thierry A."/>
            <person name="Trautwein-Schult A."/>
            <person name="Westhof E."/>
            <person name="Worch S."/>
            <person name="Dujon B."/>
            <person name="Souciet J.-L."/>
            <person name="Wincker P."/>
            <person name="Scholz U."/>
            <person name="Neuveglise N."/>
        </authorList>
    </citation>
    <scope>NUCLEOTIDE SEQUENCE</scope>
    <source>
        <strain evidence="13">LS3</strain>
    </source>
</reference>
<feature type="domain" description="Protein kinase" evidence="12">
    <location>
        <begin position="71"/>
        <end position="390"/>
    </location>
</feature>
<proteinExistence type="inferred from homology"/>
<evidence type="ECO:0000256" key="9">
    <source>
        <dbReference type="PROSITE-ProRule" id="PRU10141"/>
    </source>
</evidence>
<dbReference type="InterPro" id="IPR000719">
    <property type="entry name" value="Prot_kinase_dom"/>
</dbReference>
<evidence type="ECO:0000256" key="8">
    <source>
        <dbReference type="ARBA" id="ARBA00048679"/>
    </source>
</evidence>
<accession>A0A060SYS6</accession>
<dbReference type="PhylomeDB" id="A0A060SYS6"/>
<evidence type="ECO:0000259" key="12">
    <source>
        <dbReference type="PROSITE" id="PS50011"/>
    </source>
</evidence>
<keyword evidence="6 9" id="KW-0067">ATP-binding</keyword>
<dbReference type="Pfam" id="PF00069">
    <property type="entry name" value="Pkinase"/>
    <property type="match status" value="2"/>
</dbReference>
<dbReference type="GO" id="GO:0032889">
    <property type="term" value="P:regulation of vacuole fusion, non-autophagic"/>
    <property type="evidence" value="ECO:0007669"/>
    <property type="project" value="TreeGrafter"/>
</dbReference>
<comment type="catalytic activity">
    <reaction evidence="7">
        <text>L-threonyl-[protein] + ATP = O-phospho-L-threonyl-[protein] + ADP + H(+)</text>
        <dbReference type="Rhea" id="RHEA:46608"/>
        <dbReference type="Rhea" id="RHEA-COMP:11060"/>
        <dbReference type="Rhea" id="RHEA-COMP:11605"/>
        <dbReference type="ChEBI" id="CHEBI:15378"/>
        <dbReference type="ChEBI" id="CHEBI:30013"/>
        <dbReference type="ChEBI" id="CHEBI:30616"/>
        <dbReference type="ChEBI" id="CHEBI:61977"/>
        <dbReference type="ChEBI" id="CHEBI:456216"/>
        <dbReference type="EC" id="2.7.11.1"/>
    </reaction>
</comment>
<dbReference type="GO" id="GO:0005524">
    <property type="term" value="F:ATP binding"/>
    <property type="evidence" value="ECO:0007669"/>
    <property type="project" value="UniProtKB-UniRule"/>
</dbReference>
<dbReference type="PANTHER" id="PTHR45998:SF2">
    <property type="entry name" value="SERINE_THREONINE-PROTEIN KINASE 16"/>
    <property type="match status" value="1"/>
</dbReference>
<dbReference type="EC" id="2.7.11.1" evidence="1"/>
<dbReference type="EMBL" id="HG937693">
    <property type="protein sequence ID" value="CDP34040.1"/>
    <property type="molecule type" value="Genomic_DNA"/>
</dbReference>
<dbReference type="InterPro" id="IPR052239">
    <property type="entry name" value="Ser/Thr-specific_kinases"/>
</dbReference>
<dbReference type="SUPFAM" id="SSF56112">
    <property type="entry name" value="Protein kinase-like (PK-like)"/>
    <property type="match status" value="1"/>
</dbReference>
<dbReference type="InterPro" id="IPR011009">
    <property type="entry name" value="Kinase-like_dom_sf"/>
</dbReference>
<evidence type="ECO:0000256" key="10">
    <source>
        <dbReference type="RuleBase" id="RU000304"/>
    </source>
</evidence>
<sequence>MSINSGKSAAAGEARTAPWLAILTSCRYQRGPFIVTKDQRTMSLLGDILYSLTNCLTCFQSPSLRINRRRFNILRLLGEGGFSYVYLVEDDSGQKYALKKIRCAFGAESVQVAMREMDAYRQFKSHYVIPVVDSSIVQEKDGSKTAYIILPYYANGNLQDRINDNLISGSHFDESELIDLFIDVCKAVKVMHNHCSTGSPLDSGASGEPPVGGQFNDQSEEEHLLSEGTDTALGEVVPYAHRDLKPANIMIDDEGRPVLMDLGSCSRARVSTATRQDALELQDLAAEHCTMSYRAPELFDVRTGSSVDERVDIWSLGCTLFTLMYSGSPFELEAAESGASLSLAVQSGKFKFPSTPEYSQGLKDIVTACLNVDPTKRPFIDDVLRMAERLKHGDSQFAIRDDDYDQDPLEL</sequence>